<evidence type="ECO:0008006" key="4">
    <source>
        <dbReference type="Google" id="ProtNLM"/>
    </source>
</evidence>
<dbReference type="RefSeq" id="WP_003552480.1">
    <property type="nucleotide sequence ID" value="NZ_CABKOL010000106.1"/>
</dbReference>
<gene>
    <name evidence="2" type="ORF">GQR93_03975</name>
</gene>
<protein>
    <recommendedName>
        <fullName evidence="4">Surface layer protein A domain-containing protein</fullName>
    </recommendedName>
</protein>
<feature type="signal peptide" evidence="1">
    <location>
        <begin position="1"/>
        <end position="25"/>
    </location>
</feature>
<keyword evidence="1" id="KW-0732">Signal</keyword>
<feature type="chain" id="PRO_5026865149" description="Surface layer protein A domain-containing protein" evidence="1">
    <location>
        <begin position="26"/>
        <end position="277"/>
    </location>
</feature>
<dbReference type="Proteomes" id="UP000465035">
    <property type="component" value="Chromosome"/>
</dbReference>
<name>A0A6P1E9M5_LENHI</name>
<accession>A0A6P1E9M5</accession>
<sequence>MFKKLCIGMITGVALLVGLATPTHASTDLGKTPHLFYVKVKKPIFTGQYKIVKGHHQRLLTPKGTVLRVVKIKKAENGQRSEAALTWGLISHKLRQKVYDPRSASYAVKQFNTTYFEPYKLKLPISEYMFQAGSFSNTQESYYKPIFNITMDGYLQYFSSSRLKHYHIQTTWLYGKTPANGRQNPIYTIKPSKTVKIAKSTSKDKQFRLYYRQPISGLTEKKTHGYYRLTINELGDKSQTWKSNGHTYAAMWRTYKVGSHPFYYLWGSETDDPQYLK</sequence>
<evidence type="ECO:0000256" key="1">
    <source>
        <dbReference type="SAM" id="SignalP"/>
    </source>
</evidence>
<dbReference type="GeneID" id="69057511"/>
<reference evidence="2 3" key="1">
    <citation type="submission" date="2019-12" db="EMBL/GenBank/DDBJ databases">
        <title>Lactobacillus hilgardii FLUB.</title>
        <authorList>
            <person name="Gustaw K."/>
        </authorList>
    </citation>
    <scope>NUCLEOTIDE SEQUENCE [LARGE SCALE GENOMIC DNA]</scope>
    <source>
        <strain evidence="2 3">FLUB</strain>
    </source>
</reference>
<dbReference type="AlphaFoldDB" id="A0A6P1E9M5"/>
<evidence type="ECO:0000313" key="3">
    <source>
        <dbReference type="Proteomes" id="UP000465035"/>
    </source>
</evidence>
<evidence type="ECO:0000313" key="2">
    <source>
        <dbReference type="EMBL" id="QHB51433.1"/>
    </source>
</evidence>
<proteinExistence type="predicted"/>
<organism evidence="2 3">
    <name type="scientific">Lentilactobacillus hilgardii</name>
    <name type="common">Lactobacillus hilgardii</name>
    <dbReference type="NCBI Taxonomy" id="1588"/>
    <lineage>
        <taxon>Bacteria</taxon>
        <taxon>Bacillati</taxon>
        <taxon>Bacillota</taxon>
        <taxon>Bacilli</taxon>
        <taxon>Lactobacillales</taxon>
        <taxon>Lactobacillaceae</taxon>
        <taxon>Lentilactobacillus</taxon>
    </lineage>
</organism>
<dbReference type="EMBL" id="CP047121">
    <property type="protein sequence ID" value="QHB51433.1"/>
    <property type="molecule type" value="Genomic_DNA"/>
</dbReference>